<comment type="caution">
    <text evidence="2">The sequence shown here is derived from an EMBL/GenBank/DDBJ whole genome shotgun (WGS) entry which is preliminary data.</text>
</comment>
<gene>
    <name evidence="2" type="ORF">HNR10_002072</name>
</gene>
<accession>A0A7Z0EMC7</accession>
<evidence type="ECO:0000313" key="3">
    <source>
        <dbReference type="Proteomes" id="UP000572051"/>
    </source>
</evidence>
<proteinExistence type="predicted"/>
<evidence type="ECO:0000256" key="1">
    <source>
        <dbReference type="SAM" id="Phobius"/>
    </source>
</evidence>
<feature type="transmembrane region" description="Helical" evidence="1">
    <location>
        <begin position="35"/>
        <end position="56"/>
    </location>
</feature>
<dbReference type="EMBL" id="JACCFS010000001">
    <property type="protein sequence ID" value="NYJ34191.1"/>
    <property type="molecule type" value="Genomic_DNA"/>
</dbReference>
<organism evidence="2 3">
    <name type="scientific">Nocardiopsis aegyptia</name>
    <dbReference type="NCBI Taxonomy" id="220378"/>
    <lineage>
        <taxon>Bacteria</taxon>
        <taxon>Bacillati</taxon>
        <taxon>Actinomycetota</taxon>
        <taxon>Actinomycetes</taxon>
        <taxon>Streptosporangiales</taxon>
        <taxon>Nocardiopsidaceae</taxon>
        <taxon>Nocardiopsis</taxon>
    </lineage>
</organism>
<evidence type="ECO:0000313" key="2">
    <source>
        <dbReference type="EMBL" id="NYJ34191.1"/>
    </source>
</evidence>
<keyword evidence="1" id="KW-1133">Transmembrane helix</keyword>
<reference evidence="2 3" key="1">
    <citation type="submission" date="2020-07" db="EMBL/GenBank/DDBJ databases">
        <title>Sequencing the genomes of 1000 actinobacteria strains.</title>
        <authorList>
            <person name="Klenk H.-P."/>
        </authorList>
    </citation>
    <scope>NUCLEOTIDE SEQUENCE [LARGE SCALE GENOMIC DNA]</scope>
    <source>
        <strain evidence="2 3">DSM 44442</strain>
    </source>
</reference>
<protein>
    <submittedName>
        <fullName evidence="2">Uncharacterized protein</fullName>
    </submittedName>
</protein>
<sequence length="211" mass="21628">MARGFGYGALAGLALLVLSIPIGLLMNFVEDGHESPVFVVPILLGSVLTIAGWIMWGSWSATLDQYSEPLSTTAKLTLAATAGIVLGLLCLLVAGFPVAMYAEADPPDWALPMVIGVGGLGVLLLGGTILGAAVYGGIALGGPRWWWVGVLLSVGLVGAATGLVLGQVALTVLCVAALVVSCFGYRWALASGLKQGRSDAIEAEGHRRRTG</sequence>
<feature type="transmembrane region" description="Helical" evidence="1">
    <location>
        <begin position="7"/>
        <end position="29"/>
    </location>
</feature>
<feature type="transmembrane region" description="Helical" evidence="1">
    <location>
        <begin position="114"/>
        <end position="138"/>
    </location>
</feature>
<feature type="transmembrane region" description="Helical" evidence="1">
    <location>
        <begin position="76"/>
        <end position="102"/>
    </location>
</feature>
<dbReference type="Proteomes" id="UP000572051">
    <property type="component" value="Unassembled WGS sequence"/>
</dbReference>
<feature type="transmembrane region" description="Helical" evidence="1">
    <location>
        <begin position="170"/>
        <end position="188"/>
    </location>
</feature>
<name>A0A7Z0EMC7_9ACTN</name>
<dbReference type="RefSeq" id="WP_179822712.1">
    <property type="nucleotide sequence ID" value="NZ_JACCFS010000001.1"/>
</dbReference>
<feature type="transmembrane region" description="Helical" evidence="1">
    <location>
        <begin position="145"/>
        <end position="164"/>
    </location>
</feature>
<dbReference type="AlphaFoldDB" id="A0A7Z0EMC7"/>
<keyword evidence="3" id="KW-1185">Reference proteome</keyword>
<keyword evidence="1" id="KW-0472">Membrane</keyword>
<keyword evidence="1" id="KW-0812">Transmembrane</keyword>